<evidence type="ECO:0000313" key="3">
    <source>
        <dbReference type="EMBL" id="KAK3082808.1"/>
    </source>
</evidence>
<organism evidence="3 4">
    <name type="scientific">Pinctada imbricata</name>
    <name type="common">Atlantic pearl-oyster</name>
    <name type="synonym">Pinctada martensii</name>
    <dbReference type="NCBI Taxonomy" id="66713"/>
    <lineage>
        <taxon>Eukaryota</taxon>
        <taxon>Metazoa</taxon>
        <taxon>Spiralia</taxon>
        <taxon>Lophotrochozoa</taxon>
        <taxon>Mollusca</taxon>
        <taxon>Bivalvia</taxon>
        <taxon>Autobranchia</taxon>
        <taxon>Pteriomorphia</taxon>
        <taxon>Pterioida</taxon>
        <taxon>Pterioidea</taxon>
        <taxon>Pteriidae</taxon>
        <taxon>Pinctada</taxon>
    </lineage>
</organism>
<protein>
    <recommendedName>
        <fullName evidence="2">Thrombospondin-like N-terminal domain-containing protein</fullName>
    </recommendedName>
</protein>
<reference evidence="3" key="1">
    <citation type="submission" date="2019-08" db="EMBL/GenBank/DDBJ databases">
        <title>The improved chromosome-level genome for the pearl oyster Pinctada fucata martensii using PacBio sequencing and Hi-C.</title>
        <authorList>
            <person name="Zheng Z."/>
        </authorList>
    </citation>
    <scope>NUCLEOTIDE SEQUENCE</scope>
    <source>
        <strain evidence="3">ZZ-2019</strain>
        <tissue evidence="3">Adductor muscle</tissue>
    </source>
</reference>
<proteinExistence type="predicted"/>
<sequence>MKINFFSVSEIDLLAAIGIPSQTPGISYTSGIEGYPALRISDCAYIRVAAQALLKDRLYDNFALTLTLLSGQKSGGMLFAVKDPAEALVQFGLELTPVNSANKQELVLYWTQNPRIAKRTVQIATFEIDSITQKWTKLGLKVENKRISLYVNCKLEDTKTYDRGSNVLDGTRVIVVYSRRGTKF</sequence>
<dbReference type="Gene3D" id="2.60.120.200">
    <property type="match status" value="1"/>
</dbReference>
<gene>
    <name evidence="3" type="ORF">FSP39_005935</name>
</gene>
<keyword evidence="1" id="KW-0677">Repeat</keyword>
<accession>A0AA88XCJ7</accession>
<dbReference type="AlphaFoldDB" id="A0AA88XCJ7"/>
<dbReference type="EMBL" id="VSWD01000014">
    <property type="protein sequence ID" value="KAK3082808.1"/>
    <property type="molecule type" value="Genomic_DNA"/>
</dbReference>
<feature type="domain" description="Thrombospondin-like N-terminal" evidence="2">
    <location>
        <begin position="10"/>
        <end position="182"/>
    </location>
</feature>
<dbReference type="SUPFAM" id="SSF49899">
    <property type="entry name" value="Concanavalin A-like lectins/glucanases"/>
    <property type="match status" value="1"/>
</dbReference>
<keyword evidence="4" id="KW-1185">Reference proteome</keyword>
<dbReference type="InterPro" id="IPR048287">
    <property type="entry name" value="TSPN-like_N"/>
</dbReference>
<dbReference type="SMART" id="SM00210">
    <property type="entry name" value="TSPN"/>
    <property type="match status" value="1"/>
</dbReference>
<evidence type="ECO:0000313" key="4">
    <source>
        <dbReference type="Proteomes" id="UP001186944"/>
    </source>
</evidence>
<evidence type="ECO:0000256" key="1">
    <source>
        <dbReference type="ARBA" id="ARBA00022737"/>
    </source>
</evidence>
<evidence type="ECO:0000259" key="2">
    <source>
        <dbReference type="SMART" id="SM00210"/>
    </source>
</evidence>
<dbReference type="Proteomes" id="UP001186944">
    <property type="component" value="Unassembled WGS sequence"/>
</dbReference>
<comment type="caution">
    <text evidence="3">The sequence shown here is derived from an EMBL/GenBank/DDBJ whole genome shotgun (WGS) entry which is preliminary data.</text>
</comment>
<name>A0AA88XCJ7_PINIB</name>
<dbReference type="InterPro" id="IPR013320">
    <property type="entry name" value="ConA-like_dom_sf"/>
</dbReference>